<evidence type="ECO:0000313" key="4">
    <source>
        <dbReference type="Proteomes" id="UP000886721"/>
    </source>
</evidence>
<organism evidence="3 4">
    <name type="scientific">Candidatus Anaerostipes excrementavium</name>
    <dbReference type="NCBI Taxonomy" id="2838463"/>
    <lineage>
        <taxon>Bacteria</taxon>
        <taxon>Bacillati</taxon>
        <taxon>Bacillota</taxon>
        <taxon>Clostridia</taxon>
        <taxon>Lachnospirales</taxon>
        <taxon>Lachnospiraceae</taxon>
        <taxon>Anaerostipes</taxon>
    </lineage>
</organism>
<dbReference type="EMBL" id="DXEM01000007">
    <property type="protein sequence ID" value="HIX67068.1"/>
    <property type="molecule type" value="Genomic_DNA"/>
</dbReference>
<feature type="domain" description="Ferrous iron transporter FeoA-like" evidence="2">
    <location>
        <begin position="3"/>
        <end position="70"/>
    </location>
</feature>
<comment type="caution">
    <text evidence="3">The sequence shown here is derived from an EMBL/GenBank/DDBJ whole genome shotgun (WGS) entry which is preliminary data.</text>
</comment>
<dbReference type="GO" id="GO:0046914">
    <property type="term" value="F:transition metal ion binding"/>
    <property type="evidence" value="ECO:0007669"/>
    <property type="project" value="InterPro"/>
</dbReference>
<name>A0A9D1WTX8_9FIRM</name>
<evidence type="ECO:0000259" key="2">
    <source>
        <dbReference type="Pfam" id="PF04023"/>
    </source>
</evidence>
<accession>A0A9D1WTX8</accession>
<protein>
    <submittedName>
        <fullName evidence="3">Ferrous iron transport protein A</fullName>
    </submittedName>
</protein>
<dbReference type="Pfam" id="PF04023">
    <property type="entry name" value="FeoA"/>
    <property type="match status" value="1"/>
</dbReference>
<reference evidence="3" key="1">
    <citation type="journal article" date="2021" name="PeerJ">
        <title>Extensive microbial diversity within the chicken gut microbiome revealed by metagenomics and culture.</title>
        <authorList>
            <person name="Gilroy R."/>
            <person name="Ravi A."/>
            <person name="Getino M."/>
            <person name="Pursley I."/>
            <person name="Horton D.L."/>
            <person name="Alikhan N.F."/>
            <person name="Baker D."/>
            <person name="Gharbi K."/>
            <person name="Hall N."/>
            <person name="Watson M."/>
            <person name="Adriaenssens E.M."/>
            <person name="Foster-Nyarko E."/>
            <person name="Jarju S."/>
            <person name="Secka A."/>
            <person name="Antonio M."/>
            <person name="Oren A."/>
            <person name="Chaudhuri R.R."/>
            <person name="La Ragione R."/>
            <person name="Hildebrand F."/>
            <person name="Pallen M.J."/>
        </authorList>
    </citation>
    <scope>NUCLEOTIDE SEQUENCE</scope>
    <source>
        <strain evidence="3">CHK191-13928</strain>
    </source>
</reference>
<keyword evidence="1" id="KW-0408">Iron</keyword>
<sequence>MLPLTNVPQGTTQTIKWAFGLPEIMEKLEELKIRQGSKILVIQKDKDYMIIGNNGRRIVIENKIAQRIQV</sequence>
<evidence type="ECO:0000313" key="3">
    <source>
        <dbReference type="EMBL" id="HIX67068.1"/>
    </source>
</evidence>
<evidence type="ECO:0000256" key="1">
    <source>
        <dbReference type="ARBA" id="ARBA00023004"/>
    </source>
</evidence>
<dbReference type="Proteomes" id="UP000886721">
    <property type="component" value="Unassembled WGS sequence"/>
</dbReference>
<dbReference type="SUPFAM" id="SSF50037">
    <property type="entry name" value="C-terminal domain of transcriptional repressors"/>
    <property type="match status" value="1"/>
</dbReference>
<gene>
    <name evidence="3" type="ORF">H9735_02940</name>
</gene>
<dbReference type="InterPro" id="IPR038157">
    <property type="entry name" value="FeoA_core_dom"/>
</dbReference>
<dbReference type="InterPro" id="IPR008988">
    <property type="entry name" value="Transcriptional_repressor_C"/>
</dbReference>
<dbReference type="AlphaFoldDB" id="A0A9D1WTX8"/>
<dbReference type="Gene3D" id="2.30.30.90">
    <property type="match status" value="1"/>
</dbReference>
<proteinExistence type="predicted"/>
<dbReference type="InterPro" id="IPR007167">
    <property type="entry name" value="Fe-transptr_FeoA-like"/>
</dbReference>
<reference evidence="3" key="2">
    <citation type="submission" date="2021-04" db="EMBL/GenBank/DDBJ databases">
        <authorList>
            <person name="Gilroy R."/>
        </authorList>
    </citation>
    <scope>NUCLEOTIDE SEQUENCE</scope>
    <source>
        <strain evidence="3">CHK191-13928</strain>
    </source>
</reference>